<evidence type="ECO:0000256" key="1">
    <source>
        <dbReference type="SAM" id="MobiDB-lite"/>
    </source>
</evidence>
<gene>
    <name evidence="2" type="ORF">H103_00997</name>
</gene>
<organism evidence="2">
    <name type="scientific">Trichophyton rubrum CBS 288.86</name>
    <dbReference type="NCBI Taxonomy" id="1215330"/>
    <lineage>
        <taxon>Eukaryota</taxon>
        <taxon>Fungi</taxon>
        <taxon>Dikarya</taxon>
        <taxon>Ascomycota</taxon>
        <taxon>Pezizomycotina</taxon>
        <taxon>Eurotiomycetes</taxon>
        <taxon>Eurotiomycetidae</taxon>
        <taxon>Onygenales</taxon>
        <taxon>Arthrodermataceae</taxon>
        <taxon>Trichophyton</taxon>
    </lineage>
</organism>
<proteinExistence type="predicted"/>
<name>A0A022WE71_TRIRU</name>
<dbReference type="EMBL" id="KK207715">
    <property type="protein sequence ID" value="EZF56637.1"/>
    <property type="molecule type" value="Genomic_DNA"/>
</dbReference>
<sequence>MHMARSPFKAFQRIGTGPHRPLIKAVLSPMIVTGSVRVGNGVDPSDGASGEALNRGNSGLGVRERERRRRRRRRRRQGARERKIIIIIIIQAGAEVRKRNGKGG</sequence>
<accession>A0A022WE71</accession>
<evidence type="ECO:0000313" key="2">
    <source>
        <dbReference type="EMBL" id="EZF56637.1"/>
    </source>
</evidence>
<protein>
    <submittedName>
        <fullName evidence="2">Uncharacterized protein</fullName>
    </submittedName>
</protein>
<dbReference type="AlphaFoldDB" id="A0A022WE71"/>
<dbReference type="Proteomes" id="UP000023758">
    <property type="component" value="Unassembled WGS sequence"/>
</dbReference>
<feature type="compositionally biased region" description="Basic residues" evidence="1">
    <location>
        <begin position="66"/>
        <end position="77"/>
    </location>
</feature>
<dbReference type="HOGENOM" id="CLU_2251964_0_0_1"/>
<reference evidence="2" key="1">
    <citation type="submission" date="2014-02" db="EMBL/GenBank/DDBJ databases">
        <title>The Genome Sequence of Trichophyton rubrum (morphotype fischeri) CBS 288.86.</title>
        <authorList>
            <consortium name="The Broad Institute Genomics Platform"/>
            <person name="Cuomo C.A."/>
            <person name="White T.C."/>
            <person name="Graser Y."/>
            <person name="Martinez-Rossi N."/>
            <person name="Heitman J."/>
            <person name="Young S.K."/>
            <person name="Zeng Q."/>
            <person name="Gargeya S."/>
            <person name="Abouelleil A."/>
            <person name="Alvarado L."/>
            <person name="Chapman S.B."/>
            <person name="Gainer-Dewar J."/>
            <person name="Goldberg J."/>
            <person name="Griggs A."/>
            <person name="Gujja S."/>
            <person name="Hansen M."/>
            <person name="Howarth C."/>
            <person name="Imamovic A."/>
            <person name="Larimer J."/>
            <person name="Martinez D."/>
            <person name="Murphy C."/>
            <person name="Pearson M.D."/>
            <person name="Persinoti G."/>
            <person name="Poon T."/>
            <person name="Priest M."/>
            <person name="Roberts A.D."/>
            <person name="Saif S."/>
            <person name="Shea T.D."/>
            <person name="Sykes S.N."/>
            <person name="Wortman J."/>
            <person name="Nusbaum C."/>
            <person name="Birren B."/>
        </authorList>
    </citation>
    <scope>NUCLEOTIDE SEQUENCE [LARGE SCALE GENOMIC DNA]</scope>
    <source>
        <strain evidence="2">CBS 288.86</strain>
    </source>
</reference>
<feature type="region of interest" description="Disordered" evidence="1">
    <location>
        <begin position="41"/>
        <end position="78"/>
    </location>
</feature>